<gene>
    <name evidence="4" type="ORF">FSB_LOCUS9767</name>
</gene>
<name>A0A2N9F464_FAGSY</name>
<dbReference type="InterPro" id="IPR002885">
    <property type="entry name" value="PPR_rpt"/>
</dbReference>
<dbReference type="NCBIfam" id="TIGR00756">
    <property type="entry name" value="PPR"/>
    <property type="match status" value="13"/>
</dbReference>
<dbReference type="GO" id="GO:0003729">
    <property type="term" value="F:mRNA binding"/>
    <property type="evidence" value="ECO:0007669"/>
    <property type="project" value="TreeGrafter"/>
</dbReference>
<feature type="repeat" description="PPR" evidence="3">
    <location>
        <begin position="463"/>
        <end position="497"/>
    </location>
</feature>
<feature type="repeat" description="PPR" evidence="3">
    <location>
        <begin position="568"/>
        <end position="602"/>
    </location>
</feature>
<evidence type="ECO:0000256" key="2">
    <source>
        <dbReference type="ARBA" id="ARBA00022737"/>
    </source>
</evidence>
<evidence type="ECO:0000256" key="1">
    <source>
        <dbReference type="ARBA" id="ARBA00007626"/>
    </source>
</evidence>
<proteinExistence type="inferred from homology"/>
<organism evidence="4">
    <name type="scientific">Fagus sylvatica</name>
    <name type="common">Beechnut</name>
    <dbReference type="NCBI Taxonomy" id="28930"/>
    <lineage>
        <taxon>Eukaryota</taxon>
        <taxon>Viridiplantae</taxon>
        <taxon>Streptophyta</taxon>
        <taxon>Embryophyta</taxon>
        <taxon>Tracheophyta</taxon>
        <taxon>Spermatophyta</taxon>
        <taxon>Magnoliopsida</taxon>
        <taxon>eudicotyledons</taxon>
        <taxon>Gunneridae</taxon>
        <taxon>Pentapetalae</taxon>
        <taxon>rosids</taxon>
        <taxon>fabids</taxon>
        <taxon>Fagales</taxon>
        <taxon>Fagaceae</taxon>
        <taxon>Fagus</taxon>
    </lineage>
</organism>
<feature type="repeat" description="PPR" evidence="3">
    <location>
        <begin position="533"/>
        <end position="567"/>
    </location>
</feature>
<feature type="repeat" description="PPR" evidence="3">
    <location>
        <begin position="650"/>
        <end position="684"/>
    </location>
</feature>
<dbReference type="Gene3D" id="1.25.40.10">
    <property type="entry name" value="Tetratricopeptide repeat domain"/>
    <property type="match status" value="7"/>
</dbReference>
<protein>
    <submittedName>
        <fullName evidence="4">Uncharacterized protein</fullName>
    </submittedName>
</protein>
<accession>A0A2N9F464</accession>
<evidence type="ECO:0000256" key="3">
    <source>
        <dbReference type="PROSITE-ProRule" id="PRU00708"/>
    </source>
</evidence>
<dbReference type="AlphaFoldDB" id="A0A2N9F464"/>
<reference evidence="4" key="1">
    <citation type="submission" date="2018-02" db="EMBL/GenBank/DDBJ databases">
        <authorList>
            <person name="Cohen D.B."/>
            <person name="Kent A.D."/>
        </authorList>
    </citation>
    <scope>NUCLEOTIDE SEQUENCE</scope>
</reference>
<feature type="repeat" description="PPR" evidence="3">
    <location>
        <begin position="323"/>
        <end position="357"/>
    </location>
</feature>
<dbReference type="SUPFAM" id="SSF81901">
    <property type="entry name" value="HCP-like"/>
    <property type="match status" value="1"/>
</dbReference>
<dbReference type="EMBL" id="OIVN01000545">
    <property type="protein sequence ID" value="SPC81885.1"/>
    <property type="molecule type" value="Genomic_DNA"/>
</dbReference>
<feature type="repeat" description="PPR" evidence="3">
    <location>
        <begin position="428"/>
        <end position="462"/>
    </location>
</feature>
<feature type="repeat" description="PPR" evidence="3">
    <location>
        <begin position="235"/>
        <end position="269"/>
    </location>
</feature>
<feature type="repeat" description="PPR" evidence="3">
    <location>
        <begin position="270"/>
        <end position="304"/>
    </location>
</feature>
<dbReference type="InterPro" id="IPR011990">
    <property type="entry name" value="TPR-like_helical_dom_sf"/>
</dbReference>
<feature type="repeat" description="PPR" evidence="3">
    <location>
        <begin position="166"/>
        <end position="200"/>
    </location>
</feature>
<dbReference type="SUPFAM" id="SSF48452">
    <property type="entry name" value="TPR-like"/>
    <property type="match status" value="1"/>
</dbReference>
<dbReference type="PANTHER" id="PTHR47932:SF2">
    <property type="entry name" value="OS10G0484300 PROTEIN"/>
    <property type="match status" value="1"/>
</dbReference>
<dbReference type="PROSITE" id="PS51375">
    <property type="entry name" value="PPR"/>
    <property type="match status" value="12"/>
</dbReference>
<dbReference type="Pfam" id="PF01535">
    <property type="entry name" value="PPR"/>
    <property type="match status" value="2"/>
</dbReference>
<feature type="repeat" description="PPR" evidence="3">
    <location>
        <begin position="358"/>
        <end position="392"/>
    </location>
</feature>
<dbReference type="PANTHER" id="PTHR47932">
    <property type="entry name" value="ATPASE EXPRESSION PROTEIN 3"/>
    <property type="match status" value="1"/>
</dbReference>
<evidence type="ECO:0000313" key="4">
    <source>
        <dbReference type="EMBL" id="SPC81885.1"/>
    </source>
</evidence>
<sequence length="869" mass="97742">MSKTLLSRLKPLHNPKPTSSFSPLPFRHCSKLVQSTIQILRTQNQWEQSLQTLFAESQVIVSDVAHFVLDRIHDVELGLKFFDWASNQPYSCSLNGSAYSSLLALLARFKVFSEIELVLERMKVEELTPTCEALSVVIQAYADSGLVDKAVELYYVAGEIYNCVPSVYACNSLLNVLVKHRRIENARRVYDEMLENCCVDNYSTCIMVKGLCKDGKVKEGRKLIEDRWGKGCIPNVVFYNTLIDGYCNKGDFDSANGVFKELKLKGFLPTLETYGTMINGFCKEGNFEVIDRLLLEMKERGEGKVEEADQLLEQAMKRGLMPTKFSYTPLIHVYCRQGEYYRALDLLIRMTEGGHKPDLVSYGALIHGLIVAGEVDVALTMREKMLEKGVLPDARIYNVLISGLCKKGRFPTAKLLFAEMLDQNVQPDAFVYATLVDGFIRNGDIEEAKRLFELIIEKGVDPGVVGYNALIKGFCKFGIMKDALSCITRMRKGRHVPDVFTYSTLIDGYVKQHDLDGALKMFGLMVKQRCKPNVVTYTSLINGFCSKGDFNRAEQIFREMQSCGLEPTVVTYSILIGRFCKDCKLAKAASFFELMLMRKCIPNDVTFHYLVNGFANIGLTAIPKESNQEVEKSMFLDFFGRMVSDGWVQITAAYNSIIICLCQYGMVKIALQLCDKMIGKGFLIDSVSFAALLHGICLEGRSMEWKKIISCNLNEHELQTAAKYSLKLEQYVPQGRSSKASLILQALIENYKSNDQQAKALVGLWSEGLAGGGEFASKFKWIATMDSIRCEGILVRSLDKKAFEVLEAIPKLFLSLHLRSEPDMVAYSQCKYFCLSPTSVKAVEAGTGRLKTMDWRHLEKTGEVSSYSQ</sequence>
<comment type="similarity">
    <text evidence="1">Belongs to the PPR family. P subfamily.</text>
</comment>
<feature type="repeat" description="PPR" evidence="3">
    <location>
        <begin position="393"/>
        <end position="427"/>
    </location>
</feature>
<keyword evidence="2" id="KW-0677">Repeat</keyword>
<feature type="repeat" description="PPR" evidence="3">
    <location>
        <begin position="498"/>
        <end position="532"/>
    </location>
</feature>
<dbReference type="Pfam" id="PF13041">
    <property type="entry name" value="PPR_2"/>
    <property type="match status" value="6"/>
</dbReference>